<name>A0ABY4A999_9BURK</name>
<proteinExistence type="predicted"/>
<evidence type="ECO:0000313" key="2">
    <source>
        <dbReference type="EMBL" id="UOD30720.1"/>
    </source>
</evidence>
<accession>A0ABY4A999</accession>
<dbReference type="RefSeq" id="WP_243491952.1">
    <property type="nucleotide sequence ID" value="NZ_CP063361.1"/>
</dbReference>
<evidence type="ECO:0000313" key="3">
    <source>
        <dbReference type="Proteomes" id="UP000831532"/>
    </source>
</evidence>
<evidence type="ECO:0000256" key="1">
    <source>
        <dbReference type="SAM" id="MobiDB-lite"/>
    </source>
</evidence>
<reference evidence="2 3" key="1">
    <citation type="submission" date="2020-10" db="EMBL/GenBank/DDBJ databases">
        <title>Genome analysis of Massilia species.</title>
        <authorList>
            <person name="Jung D.-H."/>
        </authorList>
    </citation>
    <scope>NUCLEOTIDE SEQUENCE [LARGE SCALE GENOMIC DNA]</scope>
    <source>
        <strain evidence="3">sipir</strain>
    </source>
</reference>
<dbReference type="EMBL" id="CP063361">
    <property type="protein sequence ID" value="UOD30720.1"/>
    <property type="molecule type" value="Genomic_DNA"/>
</dbReference>
<gene>
    <name evidence="2" type="ORF">INH39_02955</name>
</gene>
<keyword evidence="3" id="KW-1185">Reference proteome</keyword>
<dbReference type="Proteomes" id="UP000831532">
    <property type="component" value="Chromosome"/>
</dbReference>
<sequence>MNIQDIRRERLRQLIADRYKSQADFVAATGENQGEISALLKDKSFGEKKARKLELKCSLPAGWLDEVESAPNASPAEGRQEGGSVDPAGGGPEWMNPDAYRLLTLYFSADDDGRSEIMNTALDYGRVQQGRVVHHKA</sequence>
<feature type="region of interest" description="Disordered" evidence="1">
    <location>
        <begin position="68"/>
        <end position="93"/>
    </location>
</feature>
<protein>
    <submittedName>
        <fullName evidence="2">Uncharacterized protein</fullName>
    </submittedName>
</protein>
<organism evidence="2 3">
    <name type="scientific">Massilia violaceinigra</name>
    <dbReference type="NCBI Taxonomy" id="2045208"/>
    <lineage>
        <taxon>Bacteria</taxon>
        <taxon>Pseudomonadati</taxon>
        <taxon>Pseudomonadota</taxon>
        <taxon>Betaproteobacteria</taxon>
        <taxon>Burkholderiales</taxon>
        <taxon>Oxalobacteraceae</taxon>
        <taxon>Telluria group</taxon>
        <taxon>Massilia</taxon>
    </lineage>
</organism>